<dbReference type="InterPro" id="IPR050807">
    <property type="entry name" value="TransReg_Diox_bact_type"/>
</dbReference>
<dbReference type="InterPro" id="IPR001387">
    <property type="entry name" value="Cro/C1-type_HTH"/>
</dbReference>
<evidence type="ECO:0000259" key="2">
    <source>
        <dbReference type="PROSITE" id="PS50943"/>
    </source>
</evidence>
<dbReference type="RefSeq" id="WP_093228353.1">
    <property type="nucleotide sequence ID" value="NZ_FORR01000003.1"/>
</dbReference>
<dbReference type="EMBL" id="FORR01000003">
    <property type="protein sequence ID" value="SFI95526.1"/>
    <property type="molecule type" value="Genomic_DNA"/>
</dbReference>
<feature type="domain" description="HTH cro/C1-type" evidence="2">
    <location>
        <begin position="7"/>
        <end position="61"/>
    </location>
</feature>
<dbReference type="Pfam" id="PF07883">
    <property type="entry name" value="Cupin_2"/>
    <property type="match status" value="1"/>
</dbReference>
<reference evidence="3 4" key="1">
    <citation type="submission" date="2016-10" db="EMBL/GenBank/DDBJ databases">
        <authorList>
            <person name="de Groot N.N."/>
        </authorList>
    </citation>
    <scope>NUCLEOTIDE SEQUENCE [LARGE SCALE GENOMIC DNA]</scope>
    <source>
        <strain evidence="3 4">DSM 44778</strain>
    </source>
</reference>
<evidence type="ECO:0000313" key="3">
    <source>
        <dbReference type="EMBL" id="SFI95526.1"/>
    </source>
</evidence>
<dbReference type="GO" id="GO:0003677">
    <property type="term" value="F:DNA binding"/>
    <property type="evidence" value="ECO:0007669"/>
    <property type="project" value="UniProtKB-KW"/>
</dbReference>
<organism evidence="3 4">
    <name type="scientific">Thermoflavimicrobium dichotomicum</name>
    <dbReference type="NCBI Taxonomy" id="46223"/>
    <lineage>
        <taxon>Bacteria</taxon>
        <taxon>Bacillati</taxon>
        <taxon>Bacillota</taxon>
        <taxon>Bacilli</taxon>
        <taxon>Bacillales</taxon>
        <taxon>Thermoactinomycetaceae</taxon>
        <taxon>Thermoflavimicrobium</taxon>
    </lineage>
</organism>
<dbReference type="CDD" id="cd02209">
    <property type="entry name" value="cupin_XRE_C"/>
    <property type="match status" value="1"/>
</dbReference>
<dbReference type="Gene3D" id="1.10.260.40">
    <property type="entry name" value="lambda repressor-like DNA-binding domains"/>
    <property type="match status" value="1"/>
</dbReference>
<gene>
    <name evidence="3" type="ORF">SAMN05421852_10340</name>
</gene>
<dbReference type="InterPro" id="IPR013096">
    <property type="entry name" value="Cupin_2"/>
</dbReference>
<keyword evidence="4" id="KW-1185">Reference proteome</keyword>
<protein>
    <submittedName>
        <fullName evidence="3">Cupin domain-containing protein</fullName>
    </submittedName>
</protein>
<dbReference type="PANTHER" id="PTHR46797:SF1">
    <property type="entry name" value="METHYLPHOSPHONATE SYNTHASE"/>
    <property type="match status" value="1"/>
</dbReference>
<evidence type="ECO:0000313" key="4">
    <source>
        <dbReference type="Proteomes" id="UP000199545"/>
    </source>
</evidence>
<accession>A0A1I3MFQ1</accession>
<keyword evidence="1" id="KW-0238">DNA-binding</keyword>
<proteinExistence type="predicted"/>
<sequence length="180" mass="20341">MRLGKNIHKMRKEKGWSLQELSERSGVSRAMLSKIEREEKNPTVQVACQIAEALEVTLSKLLGEEEKTHYRLTKKEQRMVYRDAETGFERHLLSMARGIEFILNVLPAGKTTGVFPAHKSGVIEHVVVAKGSLQAQFGDQRVELNEGDSIWFEANVPHSFYNFGKGDCIYYLVIDSSAIS</sequence>
<dbReference type="InterPro" id="IPR011051">
    <property type="entry name" value="RmlC_Cupin_sf"/>
</dbReference>
<dbReference type="SUPFAM" id="SSF51182">
    <property type="entry name" value="RmlC-like cupins"/>
    <property type="match status" value="1"/>
</dbReference>
<dbReference type="SMART" id="SM00530">
    <property type="entry name" value="HTH_XRE"/>
    <property type="match status" value="1"/>
</dbReference>
<dbReference type="CDD" id="cd00093">
    <property type="entry name" value="HTH_XRE"/>
    <property type="match status" value="1"/>
</dbReference>
<dbReference type="PANTHER" id="PTHR46797">
    <property type="entry name" value="HTH-TYPE TRANSCRIPTIONAL REGULATOR"/>
    <property type="match status" value="1"/>
</dbReference>
<dbReference type="Proteomes" id="UP000199545">
    <property type="component" value="Unassembled WGS sequence"/>
</dbReference>
<dbReference type="Gene3D" id="2.60.120.10">
    <property type="entry name" value="Jelly Rolls"/>
    <property type="match status" value="1"/>
</dbReference>
<dbReference type="OrthoDB" id="9781521at2"/>
<dbReference type="AlphaFoldDB" id="A0A1I3MFQ1"/>
<name>A0A1I3MFQ1_9BACL</name>
<dbReference type="InterPro" id="IPR014710">
    <property type="entry name" value="RmlC-like_jellyroll"/>
</dbReference>
<dbReference type="InterPro" id="IPR010982">
    <property type="entry name" value="Lambda_DNA-bd_dom_sf"/>
</dbReference>
<dbReference type="Pfam" id="PF01381">
    <property type="entry name" value="HTH_3"/>
    <property type="match status" value="1"/>
</dbReference>
<dbReference type="GO" id="GO:0003700">
    <property type="term" value="F:DNA-binding transcription factor activity"/>
    <property type="evidence" value="ECO:0007669"/>
    <property type="project" value="TreeGrafter"/>
</dbReference>
<evidence type="ECO:0000256" key="1">
    <source>
        <dbReference type="ARBA" id="ARBA00023125"/>
    </source>
</evidence>
<dbReference type="PROSITE" id="PS50943">
    <property type="entry name" value="HTH_CROC1"/>
    <property type="match status" value="1"/>
</dbReference>
<dbReference type="SUPFAM" id="SSF47413">
    <property type="entry name" value="lambda repressor-like DNA-binding domains"/>
    <property type="match status" value="1"/>
</dbReference>
<dbReference type="STRING" id="46223.SAMN05421852_10340"/>
<dbReference type="GO" id="GO:0005829">
    <property type="term" value="C:cytosol"/>
    <property type="evidence" value="ECO:0007669"/>
    <property type="project" value="TreeGrafter"/>
</dbReference>